<dbReference type="Pfam" id="PF00005">
    <property type="entry name" value="ABC_tran"/>
    <property type="match status" value="1"/>
</dbReference>
<keyword evidence="1" id="KW-0813">Transport</keyword>
<accession>A0A1T1AU13</accession>
<dbReference type="InterPro" id="IPR003593">
    <property type="entry name" value="AAA+_ATPase"/>
</dbReference>
<dbReference type="InterPro" id="IPR027417">
    <property type="entry name" value="P-loop_NTPase"/>
</dbReference>
<keyword evidence="7" id="KW-1185">Reference proteome</keyword>
<dbReference type="GO" id="GO:0016887">
    <property type="term" value="F:ATP hydrolysis activity"/>
    <property type="evidence" value="ECO:0007669"/>
    <property type="project" value="InterPro"/>
</dbReference>
<gene>
    <name evidence="6" type="ORF">RF819_13435</name>
</gene>
<keyword evidence="4 6" id="KW-0067">ATP-binding</keyword>
<dbReference type="PROSITE" id="PS50893">
    <property type="entry name" value="ABC_TRANSPORTER_2"/>
    <property type="match status" value="1"/>
</dbReference>
<dbReference type="Proteomes" id="UP000190750">
    <property type="component" value="Unassembled WGS sequence"/>
</dbReference>
<dbReference type="PANTHER" id="PTHR42781:SF4">
    <property type="entry name" value="SPERMIDINE_PUTRESCINE IMPORT ATP-BINDING PROTEIN POTA"/>
    <property type="match status" value="1"/>
</dbReference>
<dbReference type="GO" id="GO:0005524">
    <property type="term" value="F:ATP binding"/>
    <property type="evidence" value="ECO:0007669"/>
    <property type="project" value="UniProtKB-KW"/>
</dbReference>
<evidence type="ECO:0000256" key="1">
    <source>
        <dbReference type="ARBA" id="ARBA00022448"/>
    </source>
</evidence>
<evidence type="ECO:0000313" key="6">
    <source>
        <dbReference type="EMBL" id="OOV07602.1"/>
    </source>
</evidence>
<dbReference type="SMART" id="SM00382">
    <property type="entry name" value="AAA"/>
    <property type="match status" value="1"/>
</dbReference>
<dbReference type="EMBL" id="MTJN01000002">
    <property type="protein sequence ID" value="OOV07602.1"/>
    <property type="molecule type" value="Genomic_DNA"/>
</dbReference>
<comment type="caution">
    <text evidence="6">The sequence shown here is derived from an EMBL/GenBank/DDBJ whole genome shotgun (WGS) entry which is preliminary data.</text>
</comment>
<evidence type="ECO:0000256" key="3">
    <source>
        <dbReference type="ARBA" id="ARBA00022741"/>
    </source>
</evidence>
<dbReference type="InterPro" id="IPR050093">
    <property type="entry name" value="ABC_SmlMolc_Importer"/>
</dbReference>
<keyword evidence="2" id="KW-0472">Membrane</keyword>
<dbReference type="PANTHER" id="PTHR42781">
    <property type="entry name" value="SPERMIDINE/PUTRESCINE IMPORT ATP-BINDING PROTEIN POTA"/>
    <property type="match status" value="1"/>
</dbReference>
<organism evidence="6 7">
    <name type="scientific">Rhodoferax fermentans</name>
    <dbReference type="NCBI Taxonomy" id="28066"/>
    <lineage>
        <taxon>Bacteria</taxon>
        <taxon>Pseudomonadati</taxon>
        <taxon>Pseudomonadota</taxon>
        <taxon>Betaproteobacteria</taxon>
        <taxon>Burkholderiales</taxon>
        <taxon>Comamonadaceae</taxon>
        <taxon>Rhodoferax</taxon>
    </lineage>
</organism>
<dbReference type="RefSeq" id="WP_078365453.1">
    <property type="nucleotide sequence ID" value="NZ_MTJN01000002.1"/>
</dbReference>
<sequence>MLKIVDLNLFLGRQALLSNLHLSIQPGEILTLTGVSGSGKSTLLSWLLGDLAPAFNAQGQLWLNDRPVHNLPIEARRIGILFQDDLLFEHMSVGQNLAFALPAGQRGAERRERAEQTLAEVGLAGFHDRDPATLSGGQRARVSLLRALLAQPQALLLDEPFSRLDAVLREQFRSLVFEQITRLGIPTLLVTHDVADVPPGGRVLDISHWQPDHV</sequence>
<dbReference type="PROSITE" id="PS00211">
    <property type="entry name" value="ABC_TRANSPORTER_1"/>
    <property type="match status" value="1"/>
</dbReference>
<evidence type="ECO:0000313" key="7">
    <source>
        <dbReference type="Proteomes" id="UP000190750"/>
    </source>
</evidence>
<dbReference type="AlphaFoldDB" id="A0A1T1AU13"/>
<feature type="domain" description="ABC transporter" evidence="5">
    <location>
        <begin position="2"/>
        <end position="214"/>
    </location>
</feature>
<dbReference type="OrthoDB" id="9802264at2"/>
<evidence type="ECO:0000256" key="2">
    <source>
        <dbReference type="ARBA" id="ARBA00022475"/>
    </source>
</evidence>
<evidence type="ECO:0000259" key="5">
    <source>
        <dbReference type="PROSITE" id="PS50893"/>
    </source>
</evidence>
<dbReference type="InterPro" id="IPR003439">
    <property type="entry name" value="ABC_transporter-like_ATP-bd"/>
</dbReference>
<proteinExistence type="predicted"/>
<reference evidence="6 7" key="1">
    <citation type="submission" date="2017-01" db="EMBL/GenBank/DDBJ databases">
        <title>Genome sequencing of Rhodoferax fermentans JCM 7819.</title>
        <authorList>
            <person name="Kim Y.J."/>
            <person name="Farh M.E.-A."/>
            <person name="Yang D.-C."/>
        </authorList>
    </citation>
    <scope>NUCLEOTIDE SEQUENCE [LARGE SCALE GENOMIC DNA]</scope>
    <source>
        <strain evidence="6 7">JCM 7819</strain>
    </source>
</reference>
<evidence type="ECO:0000256" key="4">
    <source>
        <dbReference type="ARBA" id="ARBA00022840"/>
    </source>
</evidence>
<dbReference type="InterPro" id="IPR017871">
    <property type="entry name" value="ABC_transporter-like_CS"/>
</dbReference>
<dbReference type="STRING" id="28066.RF819_13435"/>
<name>A0A1T1AU13_RHOFE</name>
<keyword evidence="3" id="KW-0547">Nucleotide-binding</keyword>
<dbReference type="SUPFAM" id="SSF52540">
    <property type="entry name" value="P-loop containing nucleoside triphosphate hydrolases"/>
    <property type="match status" value="1"/>
</dbReference>
<dbReference type="Gene3D" id="3.40.50.300">
    <property type="entry name" value="P-loop containing nucleotide triphosphate hydrolases"/>
    <property type="match status" value="1"/>
</dbReference>
<protein>
    <submittedName>
        <fullName evidence="6">ABC transporter ATP-binding protein</fullName>
    </submittedName>
</protein>
<keyword evidence="2" id="KW-1003">Cell membrane</keyword>